<dbReference type="PANTHER" id="PTHR23050">
    <property type="entry name" value="CALCIUM BINDING PROTEIN"/>
    <property type="match status" value="1"/>
</dbReference>
<dbReference type="InterPro" id="IPR000261">
    <property type="entry name" value="EH_dom"/>
</dbReference>
<feature type="domain" description="EF-hand" evidence="3">
    <location>
        <begin position="54"/>
        <end position="76"/>
    </location>
</feature>
<dbReference type="InterPro" id="IPR050145">
    <property type="entry name" value="Centrin_CML-like"/>
</dbReference>
<evidence type="ECO:0000256" key="1">
    <source>
        <dbReference type="ARBA" id="ARBA00022737"/>
    </source>
</evidence>
<dbReference type="SMART" id="SM00027">
    <property type="entry name" value="EH"/>
    <property type="match status" value="1"/>
</dbReference>
<evidence type="ECO:0000313" key="4">
    <source>
        <dbReference type="EMBL" id="SDY10438.1"/>
    </source>
</evidence>
<evidence type="ECO:0000313" key="5">
    <source>
        <dbReference type="Proteomes" id="UP000199515"/>
    </source>
</evidence>
<feature type="domain" description="EF-hand" evidence="3">
    <location>
        <begin position="78"/>
        <end position="113"/>
    </location>
</feature>
<organism evidence="4 5">
    <name type="scientific">Amycolatopsis xylanica</name>
    <dbReference type="NCBI Taxonomy" id="589385"/>
    <lineage>
        <taxon>Bacteria</taxon>
        <taxon>Bacillati</taxon>
        <taxon>Actinomycetota</taxon>
        <taxon>Actinomycetes</taxon>
        <taxon>Pseudonocardiales</taxon>
        <taxon>Pseudonocardiaceae</taxon>
        <taxon>Amycolatopsis</taxon>
    </lineage>
</organism>
<evidence type="ECO:0000259" key="3">
    <source>
        <dbReference type="PROSITE" id="PS50222"/>
    </source>
</evidence>
<dbReference type="GO" id="GO:0043226">
    <property type="term" value="C:organelle"/>
    <property type="evidence" value="ECO:0007669"/>
    <property type="project" value="UniProtKB-ARBA"/>
</dbReference>
<dbReference type="Gene3D" id="1.10.238.10">
    <property type="entry name" value="EF-hand"/>
    <property type="match status" value="2"/>
</dbReference>
<dbReference type="SUPFAM" id="SSF47473">
    <property type="entry name" value="EF-hand"/>
    <property type="match status" value="1"/>
</dbReference>
<dbReference type="FunFam" id="1.10.238.10:FF:000178">
    <property type="entry name" value="Calmodulin-2 A"/>
    <property type="match status" value="1"/>
</dbReference>
<accession>A0A1H3H6A4</accession>
<keyword evidence="2" id="KW-0106">Calcium</keyword>
<name>A0A1H3H6A4_9PSEU</name>
<dbReference type="AlphaFoldDB" id="A0A1H3H6A4"/>
<dbReference type="STRING" id="589385.SAMN05421504_104517"/>
<dbReference type="PROSITE" id="PS00018">
    <property type="entry name" value="EF_HAND_1"/>
    <property type="match status" value="4"/>
</dbReference>
<dbReference type="CDD" id="cd00051">
    <property type="entry name" value="EFh"/>
    <property type="match status" value="1"/>
</dbReference>
<dbReference type="InterPro" id="IPR011992">
    <property type="entry name" value="EF-hand-dom_pair"/>
</dbReference>
<dbReference type="InterPro" id="IPR002048">
    <property type="entry name" value="EF_hand_dom"/>
</dbReference>
<reference evidence="4 5" key="1">
    <citation type="submission" date="2016-10" db="EMBL/GenBank/DDBJ databases">
        <authorList>
            <person name="de Groot N.N."/>
        </authorList>
    </citation>
    <scope>NUCLEOTIDE SEQUENCE [LARGE SCALE GENOMIC DNA]</scope>
    <source>
        <strain evidence="4 5">CPCC 202699</strain>
    </source>
</reference>
<dbReference type="RefSeq" id="WP_218134853.1">
    <property type="nucleotide sequence ID" value="NZ_FNON01000004.1"/>
</dbReference>
<proteinExistence type="predicted"/>
<protein>
    <submittedName>
        <fullName evidence="4">Calmodulin</fullName>
    </submittedName>
</protein>
<dbReference type="EMBL" id="FNON01000004">
    <property type="protein sequence ID" value="SDY10438.1"/>
    <property type="molecule type" value="Genomic_DNA"/>
</dbReference>
<sequence length="144" mass="15685">MTSVSEEKKAEYGAMFSALDKDGSGTVGVLELREAMRRLGLDESKAAGTLAGADLDGDGEVDFEEFVALLRRLDKGEAKKAELQAIFAEFDADGDGFISHAEYKQVVTRLGENITDEQVSELFALTDSDDDKLITFDEFRASFG</sequence>
<feature type="domain" description="EF-hand" evidence="3">
    <location>
        <begin position="114"/>
        <end position="144"/>
    </location>
</feature>
<feature type="domain" description="EF-hand" evidence="3">
    <location>
        <begin position="7"/>
        <end position="42"/>
    </location>
</feature>
<dbReference type="PROSITE" id="PS50222">
    <property type="entry name" value="EF_HAND_2"/>
    <property type="match status" value="4"/>
</dbReference>
<keyword evidence="1" id="KW-0677">Repeat</keyword>
<evidence type="ECO:0000256" key="2">
    <source>
        <dbReference type="ARBA" id="ARBA00022837"/>
    </source>
</evidence>
<dbReference type="SMART" id="SM00054">
    <property type="entry name" value="EFh"/>
    <property type="match status" value="4"/>
</dbReference>
<dbReference type="InterPro" id="IPR018247">
    <property type="entry name" value="EF_Hand_1_Ca_BS"/>
</dbReference>
<keyword evidence="5" id="KW-1185">Reference proteome</keyword>
<dbReference type="GO" id="GO:0005509">
    <property type="term" value="F:calcium ion binding"/>
    <property type="evidence" value="ECO:0007669"/>
    <property type="project" value="InterPro"/>
</dbReference>
<dbReference type="Pfam" id="PF13499">
    <property type="entry name" value="EF-hand_7"/>
    <property type="match status" value="2"/>
</dbReference>
<dbReference type="Proteomes" id="UP000199515">
    <property type="component" value="Unassembled WGS sequence"/>
</dbReference>
<gene>
    <name evidence="4" type="ORF">SAMN05421504_104517</name>
</gene>